<dbReference type="InterPro" id="IPR003029">
    <property type="entry name" value="S1_domain"/>
</dbReference>
<keyword evidence="5 8" id="KW-0378">Hydrolase</keyword>
<dbReference type="InterPro" id="IPR050180">
    <property type="entry name" value="RNR_Ribonuclease"/>
</dbReference>
<accession>A0A7K3NKU7</accession>
<dbReference type="SMART" id="SM00357">
    <property type="entry name" value="CSP"/>
    <property type="match status" value="1"/>
</dbReference>
<dbReference type="InterPro" id="IPR011805">
    <property type="entry name" value="RNase_R"/>
</dbReference>
<dbReference type="Pfam" id="PF00773">
    <property type="entry name" value="RNB"/>
    <property type="match status" value="1"/>
</dbReference>
<dbReference type="CDD" id="cd04471">
    <property type="entry name" value="S1_RNase_R"/>
    <property type="match status" value="1"/>
</dbReference>
<comment type="subcellular location">
    <subcellularLocation>
        <location evidence="2 8">Cytoplasm</location>
    </subcellularLocation>
</comment>
<evidence type="ECO:0000256" key="2">
    <source>
        <dbReference type="ARBA" id="ARBA00004496"/>
    </source>
</evidence>
<organism evidence="11 12">
    <name type="scientific">Desulfolutivibrio sulfodismutans</name>
    <dbReference type="NCBI Taxonomy" id="63561"/>
    <lineage>
        <taxon>Bacteria</taxon>
        <taxon>Pseudomonadati</taxon>
        <taxon>Thermodesulfobacteriota</taxon>
        <taxon>Desulfovibrionia</taxon>
        <taxon>Desulfovibrionales</taxon>
        <taxon>Desulfovibrionaceae</taxon>
        <taxon>Desulfolutivibrio</taxon>
    </lineage>
</organism>
<dbReference type="HAMAP" id="MF_01895">
    <property type="entry name" value="RNase_R"/>
    <property type="match status" value="1"/>
</dbReference>
<dbReference type="GO" id="GO:0005829">
    <property type="term" value="C:cytosol"/>
    <property type="evidence" value="ECO:0007669"/>
    <property type="project" value="UniProtKB-ARBA"/>
</dbReference>
<feature type="compositionally biased region" description="Low complexity" evidence="9">
    <location>
        <begin position="752"/>
        <end position="768"/>
    </location>
</feature>
<dbReference type="InterPro" id="IPR011129">
    <property type="entry name" value="CSD"/>
</dbReference>
<evidence type="ECO:0000313" key="12">
    <source>
        <dbReference type="Proteomes" id="UP000469724"/>
    </source>
</evidence>
<dbReference type="SMART" id="SM00316">
    <property type="entry name" value="S1"/>
    <property type="match status" value="1"/>
</dbReference>
<evidence type="ECO:0000256" key="6">
    <source>
        <dbReference type="ARBA" id="ARBA00022839"/>
    </source>
</evidence>
<evidence type="ECO:0000256" key="1">
    <source>
        <dbReference type="ARBA" id="ARBA00001849"/>
    </source>
</evidence>
<evidence type="ECO:0000256" key="4">
    <source>
        <dbReference type="ARBA" id="ARBA00022722"/>
    </source>
</evidence>
<dbReference type="PANTHER" id="PTHR23355">
    <property type="entry name" value="RIBONUCLEASE"/>
    <property type="match status" value="1"/>
</dbReference>
<keyword evidence="7 8" id="KW-0694">RNA-binding</keyword>
<evidence type="ECO:0000256" key="3">
    <source>
        <dbReference type="ARBA" id="ARBA00022490"/>
    </source>
</evidence>
<dbReference type="InterPro" id="IPR010776">
    <property type="entry name" value="Hop2_WH_dom"/>
</dbReference>
<dbReference type="InterPro" id="IPR013223">
    <property type="entry name" value="RNase_B_OB_dom"/>
</dbReference>
<evidence type="ECO:0000256" key="7">
    <source>
        <dbReference type="ARBA" id="ARBA00022884"/>
    </source>
</evidence>
<feature type="compositionally biased region" description="Basic residues" evidence="9">
    <location>
        <begin position="778"/>
        <end position="789"/>
    </location>
</feature>
<comment type="catalytic activity">
    <reaction evidence="1 8">
        <text>Exonucleolytic cleavage in the 3'- to 5'-direction to yield nucleoside 5'-phosphates.</text>
        <dbReference type="EC" id="3.1.13.1"/>
    </reaction>
</comment>
<dbReference type="InterPro" id="IPR004476">
    <property type="entry name" value="RNase_II/RNase_R"/>
</dbReference>
<feature type="domain" description="S1 motif" evidence="10">
    <location>
        <begin position="621"/>
        <end position="700"/>
    </location>
</feature>
<dbReference type="Pfam" id="PF00575">
    <property type="entry name" value="S1"/>
    <property type="match status" value="1"/>
</dbReference>
<protein>
    <recommendedName>
        <fullName evidence="8">Ribonuclease R</fullName>
        <shortName evidence="8">RNase R</shortName>
        <ecNumber evidence="8">3.1.13.1</ecNumber>
    </recommendedName>
</protein>
<evidence type="ECO:0000259" key="10">
    <source>
        <dbReference type="PROSITE" id="PS50126"/>
    </source>
</evidence>
<evidence type="ECO:0000256" key="8">
    <source>
        <dbReference type="HAMAP-Rule" id="MF_01895"/>
    </source>
</evidence>
<dbReference type="PROSITE" id="PS50126">
    <property type="entry name" value="S1"/>
    <property type="match status" value="1"/>
</dbReference>
<keyword evidence="12" id="KW-1185">Reference proteome</keyword>
<dbReference type="InterPro" id="IPR012340">
    <property type="entry name" value="NA-bd_OB-fold"/>
</dbReference>
<proteinExistence type="inferred from homology"/>
<sequence>MDVSPAAVIRLFRERKRPLSDNEVVDGLRAGRVRRQQVRDILDDLVEEGRLIRIDRAYGLTESMNLMVGRLEIQRSGVGYVIPDDKRRKDLFISQRDMGDAWHGDRVAAAVTRERTGKNHEGRVARILERGHNAFPCRVIKRMGKDLFLCRPTDPRQPMSFMADYRPAAGGKEPSLEDIITVTAGEKLEYRIYSGSATALLGPQRDAAVQEKLVKINHEVPSTFPRRTLAEAGALPEEPGEADFAGRQDLRKVPFVTIDGAKARDFDDAVHVEKISRGYRLRVAIADVSHYVPEGSALDKEALERGNSYYFPQSVEPMFPERLSNGLCSLNPHVPRLAMVADMKFSDKGIIRESVFYTAVIQSAARLTYAQVNQGLLLGDEEARKTMAPVMPMLEKAEKLARLLRGLRQERGTLDFDLPEPEIHFNLDGEPVDIRPRVRHFGHQIVEEFMIAANEAVARFLTEQETPLLYRIHPDPDPAKLEALFKLLGTTSLATSLPAEPGPGDLNLMLRAAAETDLDFLVSRLALRTMMQASYSPRHEGHFGLASVCYCHFTSPIRRYADLIVHRAIKKALAGEGPGWISPIKLQKAAEHLSRRERVAMEAEREILKRITVLFLEDKVGQEFTGVIGSLADFGFWVELKEVMAEGMVRLSTITDDYYGFFPERQELLGERTGRAFRLGQTITVELMDVGIDRLEVNLRLLEGGEMGEPGGRKGKPRAAGSSKSGRSGRSGRSGGSGEQGKSTKSKRSKKTSAAPGAGAAPRTAQAAESGDAPKRSSSSRRRGRRRKR</sequence>
<evidence type="ECO:0000256" key="9">
    <source>
        <dbReference type="SAM" id="MobiDB-lite"/>
    </source>
</evidence>
<name>A0A7K3NKU7_9BACT</name>
<gene>
    <name evidence="8 11" type="primary">rnr</name>
    <name evidence="11" type="ORF">G3N56_08750</name>
</gene>
<comment type="caution">
    <text evidence="11">The sequence shown here is derived from an EMBL/GenBank/DDBJ whole genome shotgun (WGS) entry which is preliminary data.</text>
</comment>
<feature type="region of interest" description="Disordered" evidence="9">
    <location>
        <begin position="704"/>
        <end position="789"/>
    </location>
</feature>
<dbReference type="PANTHER" id="PTHR23355:SF9">
    <property type="entry name" value="DIS3-LIKE EXONUCLEASE 2"/>
    <property type="match status" value="1"/>
</dbReference>
<dbReference type="NCBIfam" id="TIGR00358">
    <property type="entry name" value="3_prime_RNase"/>
    <property type="match status" value="1"/>
</dbReference>
<dbReference type="Gene3D" id="2.40.50.140">
    <property type="entry name" value="Nucleic acid-binding proteins"/>
    <property type="match status" value="2"/>
</dbReference>
<dbReference type="InterPro" id="IPR001900">
    <property type="entry name" value="RNase_II/R"/>
</dbReference>
<dbReference type="SMART" id="SM00955">
    <property type="entry name" value="RNB"/>
    <property type="match status" value="1"/>
</dbReference>
<keyword evidence="3 8" id="KW-0963">Cytoplasm</keyword>
<dbReference type="AlphaFoldDB" id="A0A7K3NKU7"/>
<dbReference type="Pfam" id="PF08206">
    <property type="entry name" value="OB_RNB"/>
    <property type="match status" value="1"/>
</dbReference>
<dbReference type="NCBIfam" id="TIGR02063">
    <property type="entry name" value="RNase_R"/>
    <property type="match status" value="1"/>
</dbReference>
<dbReference type="GO" id="GO:0003723">
    <property type="term" value="F:RNA binding"/>
    <property type="evidence" value="ECO:0007669"/>
    <property type="project" value="UniProtKB-UniRule"/>
</dbReference>
<keyword evidence="6 8" id="KW-0269">Exonuclease</keyword>
<dbReference type="Proteomes" id="UP000469724">
    <property type="component" value="Unassembled WGS sequence"/>
</dbReference>
<reference evidence="11 12" key="1">
    <citation type="submission" date="2020-02" db="EMBL/GenBank/DDBJ databases">
        <title>Comparative genomics of sulfur disproportionating microorganisms.</title>
        <authorList>
            <person name="Ward L.M."/>
            <person name="Bertran E."/>
            <person name="Johnston D.T."/>
        </authorList>
    </citation>
    <scope>NUCLEOTIDE SEQUENCE [LARGE SCALE GENOMIC DNA]</scope>
    <source>
        <strain evidence="11 12">DSM 3696</strain>
    </source>
</reference>
<dbReference type="GO" id="GO:0008859">
    <property type="term" value="F:exoribonuclease II activity"/>
    <property type="evidence" value="ECO:0007669"/>
    <property type="project" value="UniProtKB-UniRule"/>
</dbReference>
<dbReference type="RefSeq" id="WP_163301912.1">
    <property type="nucleotide sequence ID" value="NZ_JAAGRQ010000029.1"/>
</dbReference>
<dbReference type="EMBL" id="JAAGRQ010000029">
    <property type="protein sequence ID" value="NDY56828.1"/>
    <property type="molecule type" value="Genomic_DNA"/>
</dbReference>
<comment type="similarity">
    <text evidence="8">Belongs to the RNR ribonuclease family. RNase R subfamily.</text>
</comment>
<comment type="function">
    <text evidence="8">3'-5' exoribonuclease that releases 5'-nucleoside monophosphates and is involved in maturation of structured RNAs.</text>
</comment>
<evidence type="ECO:0000313" key="11">
    <source>
        <dbReference type="EMBL" id="NDY56828.1"/>
    </source>
</evidence>
<dbReference type="SUPFAM" id="SSF50249">
    <property type="entry name" value="Nucleic acid-binding proteins"/>
    <property type="match status" value="3"/>
</dbReference>
<dbReference type="EC" id="3.1.13.1" evidence="8"/>
<dbReference type="GO" id="GO:0006402">
    <property type="term" value="P:mRNA catabolic process"/>
    <property type="evidence" value="ECO:0007669"/>
    <property type="project" value="TreeGrafter"/>
</dbReference>
<dbReference type="Pfam" id="PF07106">
    <property type="entry name" value="WHD_TBPIP"/>
    <property type="match status" value="1"/>
</dbReference>
<evidence type="ECO:0000256" key="5">
    <source>
        <dbReference type="ARBA" id="ARBA00022801"/>
    </source>
</evidence>
<keyword evidence="4 8" id="KW-0540">Nuclease</keyword>